<proteinExistence type="predicted"/>
<keyword evidence="2" id="KW-1185">Reference proteome</keyword>
<accession>A0AC61MWV5</accession>
<reference evidence="1" key="1">
    <citation type="submission" date="2021-01" db="EMBL/GenBank/DDBJ databases">
        <title>Complete genome sequence of Clostridiales bacterium R-7.</title>
        <authorList>
            <person name="Mahoney-Kurpe S.C."/>
            <person name="Palevich N."/>
            <person name="Koike S."/>
            <person name="Moon C.D."/>
            <person name="Attwood G.T."/>
        </authorList>
    </citation>
    <scope>NUCLEOTIDE SEQUENCE</scope>
    <source>
        <strain evidence="1">R-7</strain>
    </source>
</reference>
<dbReference type="EC" id="2.4.2.21" evidence="1"/>
<sequence length="339" mass="35571">MKVQDEARRRWDSVAKPLHSLGLLEDLVVRIAGVQGTENVCIDRRCALVFCGDHGVVRQGVTQTDSSVTALVAKAIGEGTGNINLMAAEAHTDVVAVDMGMLEPVPGTVDRHAGRGTADMTEGPAMTREQAEKAIRAGMEQMKELHEQGYRIAVIGEMGIGNTTAASAVSAVLLGLDPEKVTGRGAGLSDAGLKRKISAIRKAIQVNKPDAGDAVDVLAKVGGFELAGMAGAYLGGLKYHIPTIPDGMIPMVSALTAARINPDVTQSILPGTVSKEPADRLIMQALDMEPVIHAQTALGEGTGGVLLLPLLDMVLRVYNGPHTFSNLGMDAYTPQEGKI</sequence>
<keyword evidence="1" id="KW-0328">Glycosyltransferase</keyword>
<gene>
    <name evidence="1" type="primary">cobT</name>
    <name evidence="1" type="ORF">JYE49_00985</name>
</gene>
<evidence type="ECO:0000313" key="2">
    <source>
        <dbReference type="Proteomes" id="UP000682782"/>
    </source>
</evidence>
<protein>
    <submittedName>
        <fullName evidence="1">Nicotinate-nucleotide--dimethylbenzimidazole phosphoribosyltransferase</fullName>
        <ecNumber evidence="1">2.4.2.21</ecNumber>
    </submittedName>
</protein>
<organism evidence="1 2">
    <name type="scientific">Aristaeella hokkaidonensis</name>
    <dbReference type="NCBI Taxonomy" id="3046382"/>
    <lineage>
        <taxon>Bacteria</taxon>
        <taxon>Bacillati</taxon>
        <taxon>Bacillota</taxon>
        <taxon>Clostridia</taxon>
        <taxon>Eubacteriales</taxon>
        <taxon>Aristaeellaceae</taxon>
        <taxon>Aristaeella</taxon>
    </lineage>
</organism>
<dbReference type="Proteomes" id="UP000682782">
    <property type="component" value="Chromosome"/>
</dbReference>
<keyword evidence="1" id="KW-0808">Transferase</keyword>
<name>A0AC61MWV5_9FIRM</name>
<dbReference type="EMBL" id="CP068393">
    <property type="protein sequence ID" value="QUC67317.1"/>
    <property type="molecule type" value="Genomic_DNA"/>
</dbReference>
<evidence type="ECO:0000313" key="1">
    <source>
        <dbReference type="EMBL" id="QUC67317.1"/>
    </source>
</evidence>